<feature type="region of interest" description="Disordered" evidence="6">
    <location>
        <begin position="322"/>
        <end position="375"/>
    </location>
</feature>
<proteinExistence type="predicted"/>
<reference evidence="8 9" key="1">
    <citation type="submission" date="2019-07" db="EMBL/GenBank/DDBJ databases">
        <authorList>
            <person name="Jastrzebski P J."/>
            <person name="Paukszto L."/>
            <person name="Jastrzebski P J."/>
        </authorList>
    </citation>
    <scope>NUCLEOTIDE SEQUENCE [LARGE SCALE GENOMIC DNA]</scope>
    <source>
        <strain evidence="8 9">WMS-il1</strain>
    </source>
</reference>
<dbReference type="InterPro" id="IPR038508">
    <property type="entry name" value="ArfGAP_dom_sf"/>
</dbReference>
<keyword evidence="4" id="KW-0862">Zinc</keyword>
<dbReference type="Gene3D" id="1.10.220.150">
    <property type="entry name" value="Arf GTPase activating protein"/>
    <property type="match status" value="1"/>
</dbReference>
<dbReference type="PANTHER" id="PTHR45705:SF1">
    <property type="entry name" value="FI20236P1"/>
    <property type="match status" value="1"/>
</dbReference>
<dbReference type="InterPro" id="IPR001164">
    <property type="entry name" value="ArfGAP_dom"/>
</dbReference>
<evidence type="ECO:0000259" key="7">
    <source>
        <dbReference type="PROSITE" id="PS50115"/>
    </source>
</evidence>
<evidence type="ECO:0000256" key="4">
    <source>
        <dbReference type="ARBA" id="ARBA00022833"/>
    </source>
</evidence>
<evidence type="ECO:0000313" key="9">
    <source>
        <dbReference type="Proteomes" id="UP000321570"/>
    </source>
</evidence>
<evidence type="ECO:0000313" key="8">
    <source>
        <dbReference type="EMBL" id="VUZ49021.1"/>
    </source>
</evidence>
<organism evidence="8 9">
    <name type="scientific">Hymenolepis diminuta</name>
    <name type="common">Rat tapeworm</name>
    <dbReference type="NCBI Taxonomy" id="6216"/>
    <lineage>
        <taxon>Eukaryota</taxon>
        <taxon>Metazoa</taxon>
        <taxon>Spiralia</taxon>
        <taxon>Lophotrochozoa</taxon>
        <taxon>Platyhelminthes</taxon>
        <taxon>Cestoda</taxon>
        <taxon>Eucestoda</taxon>
        <taxon>Cyclophyllidea</taxon>
        <taxon>Hymenolepididae</taxon>
        <taxon>Hymenolepis</taxon>
    </lineage>
</organism>
<dbReference type="PANTHER" id="PTHR45705">
    <property type="entry name" value="FI20236P1"/>
    <property type="match status" value="1"/>
</dbReference>
<dbReference type="FunFam" id="1.10.220.150:FF:000009">
    <property type="entry name" value="stromal membrane-associated protein 1 isoform X1"/>
    <property type="match status" value="1"/>
</dbReference>
<dbReference type="GO" id="GO:0008270">
    <property type="term" value="F:zinc ion binding"/>
    <property type="evidence" value="ECO:0007669"/>
    <property type="project" value="UniProtKB-KW"/>
</dbReference>
<dbReference type="PROSITE" id="PS50115">
    <property type="entry name" value="ARFGAP"/>
    <property type="match status" value="1"/>
</dbReference>
<dbReference type="InterPro" id="IPR051718">
    <property type="entry name" value="ARF_GTPase-activating"/>
</dbReference>
<feature type="compositionally biased region" description="Polar residues" evidence="6">
    <location>
        <begin position="254"/>
        <end position="274"/>
    </location>
</feature>
<dbReference type="CDD" id="cd08839">
    <property type="entry name" value="ArfGap_SMAP"/>
    <property type="match status" value="1"/>
</dbReference>
<dbReference type="SUPFAM" id="SSF57863">
    <property type="entry name" value="ArfGap/RecO-like zinc finger"/>
    <property type="match status" value="1"/>
</dbReference>
<keyword evidence="1" id="KW-0343">GTPase activation</keyword>
<accession>A0A564YP22</accession>
<dbReference type="GO" id="GO:0005737">
    <property type="term" value="C:cytoplasm"/>
    <property type="evidence" value="ECO:0007669"/>
    <property type="project" value="TreeGrafter"/>
</dbReference>
<evidence type="ECO:0000256" key="5">
    <source>
        <dbReference type="PROSITE-ProRule" id="PRU00288"/>
    </source>
</evidence>
<dbReference type="AlphaFoldDB" id="A0A564YP22"/>
<evidence type="ECO:0000256" key="6">
    <source>
        <dbReference type="SAM" id="MobiDB-lite"/>
    </source>
</evidence>
<dbReference type="EMBL" id="CABIJS010000322">
    <property type="protein sequence ID" value="VUZ49021.1"/>
    <property type="molecule type" value="Genomic_DNA"/>
</dbReference>
<dbReference type="Pfam" id="PF01412">
    <property type="entry name" value="ArfGap"/>
    <property type="match status" value="1"/>
</dbReference>
<keyword evidence="9" id="KW-1185">Reference proteome</keyword>
<evidence type="ECO:0000256" key="2">
    <source>
        <dbReference type="ARBA" id="ARBA00022723"/>
    </source>
</evidence>
<dbReference type="InterPro" id="IPR044732">
    <property type="entry name" value="ArfGAP_SMAP1-like"/>
</dbReference>
<sequence>MASSRQSDKAQQERLQMIIAELLKDEENKYCADCDAKGPRWASWNLGVLLCIRCAGIHRGLGVHISKVKSLNLDSWEPQQVAMLKAVGNRRARQLYEANLPEFFRRPQADSALEQFIRAKYEQKRYVPSDFVPPKPDIESIKKELSRLEQMSKRKAHPVRAINLQIQNAEAPKPQGRTLKAFKNQKSIAMGASSNPGGGIADIFGLSSPSTSRHLGGEINSPPRILETAQNPETPKKESAGSFSSDLLGISFGEPSQPSHQSSVTVSNDPTVSGSGERRPTTKESILALYNLPKPVPSTTSAPAVGANSGQNGNAVPSFAVAATSGQMPPTCQPSAPQPTTASNFSWTSLKQQQQPQAAPRFHPPSTDPFDSMDVFQSAAPTYAAKPVSQWDDAFSSCVSQPISNAPFSFQTPSQLQPQWPSSSAFQQAPVAATAATNLNSSAQQSYLTQIQSQLASMQLRSETVE</sequence>
<keyword evidence="2" id="KW-0479">Metal-binding</keyword>
<dbReference type="InterPro" id="IPR037278">
    <property type="entry name" value="ARFGAP/RecO"/>
</dbReference>
<keyword evidence="3 5" id="KW-0863">Zinc-finger</keyword>
<name>A0A564YP22_HYMDI</name>
<dbReference type="GO" id="GO:0005096">
    <property type="term" value="F:GTPase activator activity"/>
    <property type="evidence" value="ECO:0007669"/>
    <property type="project" value="UniProtKB-KW"/>
</dbReference>
<feature type="domain" description="Arf-GAP" evidence="7">
    <location>
        <begin position="16"/>
        <end position="139"/>
    </location>
</feature>
<protein>
    <recommendedName>
        <fullName evidence="7">Arf-GAP domain-containing protein</fullName>
    </recommendedName>
</protein>
<feature type="compositionally biased region" description="Polar residues" evidence="6">
    <location>
        <begin position="324"/>
        <end position="357"/>
    </location>
</feature>
<dbReference type="SMART" id="SM00105">
    <property type="entry name" value="ArfGap"/>
    <property type="match status" value="1"/>
</dbReference>
<feature type="region of interest" description="Disordered" evidence="6">
    <location>
        <begin position="209"/>
        <end position="281"/>
    </location>
</feature>
<dbReference type="Proteomes" id="UP000321570">
    <property type="component" value="Unassembled WGS sequence"/>
</dbReference>
<dbReference type="PRINTS" id="PR00405">
    <property type="entry name" value="REVINTRACTNG"/>
</dbReference>
<evidence type="ECO:0000256" key="3">
    <source>
        <dbReference type="ARBA" id="ARBA00022771"/>
    </source>
</evidence>
<evidence type="ECO:0000256" key="1">
    <source>
        <dbReference type="ARBA" id="ARBA00022468"/>
    </source>
</evidence>
<gene>
    <name evidence="8" type="ORF">WMSIL1_LOCUS8235</name>
</gene>